<keyword evidence="3" id="KW-1185">Reference proteome</keyword>
<feature type="compositionally biased region" description="Polar residues" evidence="1">
    <location>
        <begin position="902"/>
        <end position="911"/>
    </location>
</feature>
<feature type="region of interest" description="Disordered" evidence="1">
    <location>
        <begin position="448"/>
        <end position="654"/>
    </location>
</feature>
<feature type="region of interest" description="Disordered" evidence="1">
    <location>
        <begin position="955"/>
        <end position="989"/>
    </location>
</feature>
<feature type="region of interest" description="Disordered" evidence="1">
    <location>
        <begin position="1303"/>
        <end position="1340"/>
    </location>
</feature>
<feature type="region of interest" description="Disordered" evidence="1">
    <location>
        <begin position="1228"/>
        <end position="1281"/>
    </location>
</feature>
<feature type="compositionally biased region" description="Low complexity" evidence="1">
    <location>
        <begin position="548"/>
        <end position="562"/>
    </location>
</feature>
<feature type="region of interest" description="Disordered" evidence="1">
    <location>
        <begin position="1"/>
        <end position="100"/>
    </location>
</feature>
<reference evidence="2 3" key="1">
    <citation type="submission" date="2017-09" db="EMBL/GenBank/DDBJ databases">
        <title>Genome sequencing of Besnoitia besnoiti strain Bb-Ger1.</title>
        <authorList>
            <person name="Schares G."/>
            <person name="Venepally P."/>
            <person name="Lorenzi H.A."/>
        </authorList>
    </citation>
    <scope>NUCLEOTIDE SEQUENCE [LARGE SCALE GENOMIC DNA]</scope>
    <source>
        <strain evidence="2 3">Bb-Ger1</strain>
    </source>
</reference>
<dbReference type="VEuPathDB" id="ToxoDB:BESB_001260"/>
<protein>
    <submittedName>
        <fullName evidence="2">Uncharacterized protein</fullName>
    </submittedName>
</protein>
<feature type="region of interest" description="Disordered" evidence="1">
    <location>
        <begin position="1073"/>
        <end position="1106"/>
    </location>
</feature>
<dbReference type="OrthoDB" id="332291at2759"/>
<comment type="caution">
    <text evidence="2">The sequence shown here is derived from an EMBL/GenBank/DDBJ whole genome shotgun (WGS) entry which is preliminary data.</text>
</comment>
<feature type="compositionally biased region" description="Basic and acidic residues" evidence="1">
    <location>
        <begin position="826"/>
        <end position="872"/>
    </location>
</feature>
<dbReference type="Proteomes" id="UP000224006">
    <property type="component" value="Chromosome I"/>
</dbReference>
<evidence type="ECO:0000313" key="2">
    <source>
        <dbReference type="EMBL" id="PFH37784.1"/>
    </source>
</evidence>
<feature type="compositionally biased region" description="Basic and acidic residues" evidence="1">
    <location>
        <begin position="1355"/>
        <end position="1379"/>
    </location>
</feature>
<feature type="compositionally biased region" description="Low complexity" evidence="1">
    <location>
        <begin position="145"/>
        <end position="160"/>
    </location>
</feature>
<feature type="region of interest" description="Disordered" evidence="1">
    <location>
        <begin position="265"/>
        <end position="339"/>
    </location>
</feature>
<feature type="region of interest" description="Disordered" evidence="1">
    <location>
        <begin position="1542"/>
        <end position="1665"/>
    </location>
</feature>
<name>A0A2A9MKN0_BESBE</name>
<dbReference type="EMBL" id="NWUJ01000001">
    <property type="protein sequence ID" value="PFH37784.1"/>
    <property type="molecule type" value="Genomic_DNA"/>
</dbReference>
<feature type="region of interest" description="Disordered" evidence="1">
    <location>
        <begin position="746"/>
        <end position="911"/>
    </location>
</feature>
<feature type="compositionally biased region" description="Low complexity" evidence="1">
    <location>
        <begin position="1549"/>
        <end position="1569"/>
    </location>
</feature>
<accession>A0A2A9MKN0</accession>
<feature type="compositionally biased region" description="Low complexity" evidence="1">
    <location>
        <begin position="308"/>
        <end position="329"/>
    </location>
</feature>
<feature type="compositionally biased region" description="Low complexity" evidence="1">
    <location>
        <begin position="599"/>
        <end position="617"/>
    </location>
</feature>
<feature type="compositionally biased region" description="Low complexity" evidence="1">
    <location>
        <begin position="44"/>
        <end position="60"/>
    </location>
</feature>
<dbReference type="GeneID" id="40305189"/>
<feature type="compositionally biased region" description="Low complexity" evidence="1">
    <location>
        <begin position="1078"/>
        <end position="1106"/>
    </location>
</feature>
<feature type="compositionally biased region" description="Basic and acidic residues" evidence="1">
    <location>
        <begin position="699"/>
        <end position="718"/>
    </location>
</feature>
<feature type="compositionally biased region" description="Low complexity" evidence="1">
    <location>
        <begin position="1229"/>
        <end position="1250"/>
    </location>
</feature>
<feature type="compositionally biased region" description="Basic and acidic residues" evidence="1">
    <location>
        <begin position="584"/>
        <end position="598"/>
    </location>
</feature>
<feature type="region of interest" description="Disordered" evidence="1">
    <location>
        <begin position="676"/>
        <end position="718"/>
    </location>
</feature>
<feature type="compositionally biased region" description="Pro residues" evidence="1">
    <location>
        <begin position="133"/>
        <end position="144"/>
    </location>
</feature>
<feature type="compositionally biased region" description="Low complexity" evidence="1">
    <location>
        <begin position="979"/>
        <end position="989"/>
    </location>
</feature>
<feature type="compositionally biased region" description="Basic and acidic residues" evidence="1">
    <location>
        <begin position="1303"/>
        <end position="1314"/>
    </location>
</feature>
<feature type="compositionally biased region" description="Basic and acidic residues" evidence="1">
    <location>
        <begin position="1655"/>
        <end position="1665"/>
    </location>
</feature>
<feature type="compositionally biased region" description="Basic and acidic residues" evidence="1">
    <location>
        <begin position="14"/>
        <end position="26"/>
    </location>
</feature>
<dbReference type="RefSeq" id="XP_029221793.1">
    <property type="nucleotide sequence ID" value="XM_029358881.1"/>
</dbReference>
<evidence type="ECO:0000313" key="3">
    <source>
        <dbReference type="Proteomes" id="UP000224006"/>
    </source>
</evidence>
<sequence>MAEGSASCGTGEAPGDHERPGRRFEEAAGSAAGGGDPPDFTPRAPSSSATGASSEAWAAAQTHALSVQVVEVPPPASSASGDSPHVGWGGGDDGSLPSLSARDECHVGVSCDPSAWSSVLLDLGPPGGVSPERAPPPPALPPSPVSVCLSSPRCPSLPSSQSDLSAVSTNSLSSVRRVKPIFTRQERPGSLQATSPPSDSPLYSPWSVSPSAFRSGAGAACRHGSSGGSPDVGTPDKPRNTNLDSAVQPLRTSSALSLPAALAPAPPCPFPRSAGPSSLLSPAGFACSPGAPSATPRARRKTVCTATSAPASPGFRRSSASSSACAPTRTPRSPRSCSLPAIHSPFPAASCSALGDGWQQDEASVALRDSDARRLSFVSFFSSDDGAMEAGEFPTASSGTGKTLAIPRLQTESFASSIQDRAFMHTAAWGDDARALYVSSVSSVASAEPLAEDGDPIALRDRTPASEGAEAVVAGSRSSERAAGLGERGRTSRDPSGEERLPAKSVLASSCPARLPRADLPRLSTPDSPASAGAEDEDPLRVKRRCRGTTADAASSSAGFGTRSPLTQPPESMAGNRWSVGGGSDKEVLGEPEERRSTSSEAPESATSQQAPAASPACSLLKRRPPTQQGLQRAGKMQQLREEPPRPTARRASWLQGQECASTLRFLVSELAPTASAAPRRAVAWGDGETPPAALDTDQLDRAATEEEEARGKDEDEKQSLFSFFEAEECATVGTAELRASAVSAPPGVTSLGSPAVAHSREPAGFPRRRLTLSRPVAVADLQEDARAVEGRKTPRDTSRGQRDAGESAAAADCQSLSLSLQTDGEAERKESAEGDARHASETPGGHTERSRETGYEQAGRGEGDRRRDAADWRPAATPSSDEETTRRGRDEEEGDVDDRSSTAPLSPLSCSLSFAETEELPTDALETSPEASVPVIFRVFDAQGSLCAACRAQLQPVSQRPSPQPRSERPSRRFPLHASSQFSFPSRPSSSAASYLSFFSADAARDGQPVLPGAIVFGRADPLGGGGEASLSSDRFEDPVFFGDRRRKEWRRVPSLFSSSVDEMKTPAPAFMPPSSPTLTCSSGFSSSSPSVSQRSSSPSSSTASLARIARVEARPDSQIWAPGAPQEQPAFAAAWETPNPSQVAIEAATAGARWSDHRRWQDCPCSALYVVGSHRLLGGWRRRRGIRLRTNPNLFPYYVSAPVLVPRHVRAIGYRFARLSGPPTALADPAGGAGSSRPPFAASAADAPPASPPGPSPATAAGEKRDAARVSPATGCQTEREKVGTLVAVADLQPSLLRRVPQEAETADRADAKATAAKATAAGEKGKDKMESSAESAEREVSAVVAVASSDPAHLRRADVSEERADKGGESGARRPKDRSTFRWFSFLRRAQGGKGQAKKARKKKEGTWAVELVHGERRLKLPMTAAVISHTFGVNDKGISRHATHKDLVESLALCLGTADWNAPVFRQGGAWQVVERPDSVSAFPATKAQERARAAPLSCYWDSSTVAGSGEYLSFVWNFALLCLPSRRWPFSLFAAPPSTDSRARSPLTAASLSSLAPAGSPASAPEDEEEHGVAPLAEAEARGRTAEAAATRGESAFLPCESPSPPSSSPGCGSDSALAAGAPSPQLPLVRVGRVTDLAEKSKRRRRRGEKAAGEQRREHRSAAGFSFKAFALKSLATLFQAEDDLFRAAGTHISLPLHLEARMLG</sequence>
<feature type="compositionally biased region" description="Basic and acidic residues" evidence="1">
    <location>
        <begin position="784"/>
        <end position="806"/>
    </location>
</feature>
<gene>
    <name evidence="2" type="ORF">BESB_001260</name>
</gene>
<feature type="compositionally biased region" description="Low complexity" evidence="1">
    <location>
        <begin position="1315"/>
        <end position="1325"/>
    </location>
</feature>
<dbReference type="KEGG" id="bbes:BESB_001260"/>
<feature type="region of interest" description="Disordered" evidence="1">
    <location>
        <begin position="1352"/>
        <end position="1379"/>
    </location>
</feature>
<evidence type="ECO:0000256" key="1">
    <source>
        <dbReference type="SAM" id="MobiDB-lite"/>
    </source>
</evidence>
<proteinExistence type="predicted"/>
<feature type="compositionally biased region" description="Polar residues" evidence="1">
    <location>
        <begin position="161"/>
        <end position="174"/>
    </location>
</feature>
<feature type="compositionally biased region" description="Basic and acidic residues" evidence="1">
    <location>
        <begin position="487"/>
        <end position="502"/>
    </location>
</feature>
<organism evidence="2 3">
    <name type="scientific">Besnoitia besnoiti</name>
    <name type="common">Apicomplexan protozoan</name>
    <dbReference type="NCBI Taxonomy" id="94643"/>
    <lineage>
        <taxon>Eukaryota</taxon>
        <taxon>Sar</taxon>
        <taxon>Alveolata</taxon>
        <taxon>Apicomplexa</taxon>
        <taxon>Conoidasida</taxon>
        <taxon>Coccidia</taxon>
        <taxon>Eucoccidiorida</taxon>
        <taxon>Eimeriorina</taxon>
        <taxon>Sarcocystidae</taxon>
        <taxon>Besnoitia</taxon>
    </lineage>
</organism>
<feature type="region of interest" description="Disordered" evidence="1">
    <location>
        <begin position="120"/>
        <end position="252"/>
    </location>
</feature>
<feature type="compositionally biased region" description="Basic and acidic residues" evidence="1">
    <location>
        <begin position="1326"/>
        <end position="1340"/>
    </location>
</feature>